<feature type="domain" description="Peptidase M3A/M3B catalytic" evidence="8">
    <location>
        <begin position="233"/>
        <end position="674"/>
    </location>
</feature>
<keyword evidence="2 7" id="KW-0645">Protease</keyword>
<evidence type="ECO:0000256" key="4">
    <source>
        <dbReference type="ARBA" id="ARBA00022801"/>
    </source>
</evidence>
<evidence type="ECO:0000256" key="7">
    <source>
        <dbReference type="RuleBase" id="RU003435"/>
    </source>
</evidence>
<dbReference type="InterPro" id="IPR024077">
    <property type="entry name" value="Neurolysin/TOP_dom2"/>
</dbReference>
<dbReference type="InterPro" id="IPR001567">
    <property type="entry name" value="Pept_M3A_M3B_dom"/>
</dbReference>
<comment type="similarity">
    <text evidence="1 7">Belongs to the peptidase M3 family.</text>
</comment>
<dbReference type="SUPFAM" id="SSF55486">
    <property type="entry name" value="Metalloproteases ('zincins'), catalytic domain"/>
    <property type="match status" value="1"/>
</dbReference>
<dbReference type="InterPro" id="IPR045090">
    <property type="entry name" value="Pept_M3A_M3B"/>
</dbReference>
<name>A0ABS5L5I1_9ACTN</name>
<dbReference type="Gene3D" id="3.40.390.10">
    <property type="entry name" value="Collagenase (Catalytic Domain)"/>
    <property type="match status" value="1"/>
</dbReference>
<dbReference type="EMBL" id="JAAFYZ010000266">
    <property type="protein sequence ID" value="MBS2553569.1"/>
    <property type="molecule type" value="Genomic_DNA"/>
</dbReference>
<keyword evidence="10" id="KW-1185">Reference proteome</keyword>
<evidence type="ECO:0000313" key="10">
    <source>
        <dbReference type="Proteomes" id="UP000730482"/>
    </source>
</evidence>
<evidence type="ECO:0000256" key="3">
    <source>
        <dbReference type="ARBA" id="ARBA00022723"/>
    </source>
</evidence>
<sequence length="677" mass="75023">MTTENPFFRGSTLPYELPPFADIRLEHYSPAFDAGFTEHLAEIKAIAESPEPATFENTIVAMERAGTLLNRAALVFFAQTSSDTSDALQALEQDVNPRWAAHMDAINLDAALFARIDDLHERREQLGLSEVEQRLLEKHHLNFVRGGAKLSPADKDRFKQLNEQLAALSTDFDRNLLAANKAGQQVFDSAEQLAGMSADAVAAAKENGEAVGLPGKYVISLKNFSNQTELAALDDREARHRLLTASLERAWETNGPIAVRMAKLRAERAAMLGFGSYSEYAVQDRTAKTTAAVEDLMTRLIPAAVANAAKEAEALRAHLPAGQSLEAWDWTYYSEKVRLAEYDVDSEALRPYLELDSVLVNGVFHAAELVYGVTFEARPDLVAYHPDVRVWEVFDADGAGIGLFLGDFYARGSKRGGAWMTNYVDQSGLLGQAPVVVNNLNVAKPPAGEPALLTWDEVRTLFHEFGHALHGLFSDVQYPTFSGTNTPRDFVEYPSQVNEMWAEWPDVLATYAKHYRTGEPVPADLLERMAEADKFGQGFATVEILCAVMLDWAWHTLPAGTDPGDPKEFEAAALKRYGLLVPEIPSRYRSSYFSHIWGNDYCAGYYSYLWSEVLDKDTVDWFKEGVAQGRSIRESGEAFRRAVLSRGGSVDLMAAFAEFRGRAPEVEPMLRARGLAD</sequence>
<proteinExistence type="inferred from homology"/>
<keyword evidence="5 7" id="KW-0862">Zinc</keyword>
<dbReference type="RefSeq" id="WP_212020264.1">
    <property type="nucleotide sequence ID" value="NZ_JAAFYZ010000266.1"/>
</dbReference>
<reference evidence="9 10" key="1">
    <citation type="submission" date="2020-02" db="EMBL/GenBank/DDBJ databases">
        <title>Acidophilic actinobacteria isolated from forest soil.</title>
        <authorList>
            <person name="Golinska P."/>
        </authorList>
    </citation>
    <scope>NUCLEOTIDE SEQUENCE [LARGE SCALE GENOMIC DNA]</scope>
    <source>
        <strain evidence="9 10">NL8</strain>
    </source>
</reference>
<gene>
    <name evidence="9" type="ORF">KGQ19_42630</name>
</gene>
<keyword evidence="6 7" id="KW-0482">Metalloprotease</keyword>
<evidence type="ECO:0000256" key="5">
    <source>
        <dbReference type="ARBA" id="ARBA00022833"/>
    </source>
</evidence>
<dbReference type="Gene3D" id="1.10.1370.10">
    <property type="entry name" value="Neurolysin, domain 3"/>
    <property type="match status" value="1"/>
</dbReference>
<comment type="cofactor">
    <cofactor evidence="7">
        <name>Zn(2+)</name>
        <dbReference type="ChEBI" id="CHEBI:29105"/>
    </cofactor>
    <text evidence="7">Binds 1 zinc ion.</text>
</comment>
<organism evidence="9 10">
    <name type="scientific">Catenulispora pinistramenti</name>
    <dbReference type="NCBI Taxonomy" id="2705254"/>
    <lineage>
        <taxon>Bacteria</taxon>
        <taxon>Bacillati</taxon>
        <taxon>Actinomycetota</taxon>
        <taxon>Actinomycetes</taxon>
        <taxon>Catenulisporales</taxon>
        <taxon>Catenulisporaceae</taxon>
        <taxon>Catenulispora</taxon>
    </lineage>
</organism>
<dbReference type="CDD" id="cd06456">
    <property type="entry name" value="M3A_DCP"/>
    <property type="match status" value="1"/>
</dbReference>
<dbReference type="Proteomes" id="UP000730482">
    <property type="component" value="Unassembled WGS sequence"/>
</dbReference>
<dbReference type="Pfam" id="PF01432">
    <property type="entry name" value="Peptidase_M3"/>
    <property type="match status" value="1"/>
</dbReference>
<dbReference type="InterPro" id="IPR024079">
    <property type="entry name" value="MetalloPept_cat_dom_sf"/>
</dbReference>
<dbReference type="PANTHER" id="PTHR43660:SF1">
    <property type="entry name" value="DIPEPTIDYL CARBOXYPEPTIDASE"/>
    <property type="match status" value="1"/>
</dbReference>
<dbReference type="Gene3D" id="1.10.1370.40">
    <property type="match status" value="1"/>
</dbReference>
<dbReference type="PANTHER" id="PTHR43660">
    <property type="entry name" value="DIPEPTIDYL CARBOXYPEPTIDASE"/>
    <property type="match status" value="1"/>
</dbReference>
<protein>
    <submittedName>
        <fullName evidence="9">M3 family metallopeptidase</fullName>
    </submittedName>
</protein>
<comment type="caution">
    <text evidence="9">The sequence shown here is derived from an EMBL/GenBank/DDBJ whole genome shotgun (WGS) entry which is preliminary data.</text>
</comment>
<accession>A0ABS5L5I1</accession>
<keyword evidence="4 7" id="KW-0378">Hydrolase</keyword>
<evidence type="ECO:0000259" key="8">
    <source>
        <dbReference type="Pfam" id="PF01432"/>
    </source>
</evidence>
<dbReference type="InterPro" id="IPR034005">
    <property type="entry name" value="M3A_DCP"/>
</dbReference>
<keyword evidence="3 7" id="KW-0479">Metal-binding</keyword>
<evidence type="ECO:0000256" key="2">
    <source>
        <dbReference type="ARBA" id="ARBA00022670"/>
    </source>
</evidence>
<evidence type="ECO:0000256" key="6">
    <source>
        <dbReference type="ARBA" id="ARBA00023049"/>
    </source>
</evidence>
<evidence type="ECO:0000256" key="1">
    <source>
        <dbReference type="ARBA" id="ARBA00006040"/>
    </source>
</evidence>
<evidence type="ECO:0000313" key="9">
    <source>
        <dbReference type="EMBL" id="MBS2553569.1"/>
    </source>
</evidence>